<dbReference type="AlphaFoldDB" id="A0A379YUQ0"/>
<name>A0A379YUQ0_9GAMM</name>
<protein>
    <submittedName>
        <fullName evidence="1">Uncharacterized protein</fullName>
    </submittedName>
</protein>
<accession>A0A379YUQ0</accession>
<dbReference type="EMBL" id="UGYO01000001">
    <property type="protein sequence ID" value="SUI49760.1"/>
    <property type="molecule type" value="Genomic_DNA"/>
</dbReference>
<sequence length="33" mass="3826">MSYTGKNNVVYWSNTWFDCQVLRGGMFAMSFKG</sequence>
<proteinExistence type="predicted"/>
<evidence type="ECO:0000313" key="1">
    <source>
        <dbReference type="EMBL" id="SUI49760.1"/>
    </source>
</evidence>
<gene>
    <name evidence="1" type="ORF">NCTC10738_00490</name>
</gene>
<keyword evidence="2" id="KW-1185">Reference proteome</keyword>
<dbReference type="Proteomes" id="UP000254069">
    <property type="component" value="Unassembled WGS sequence"/>
</dbReference>
<organism evidence="1 2">
    <name type="scientific">Shewanella algae</name>
    <dbReference type="NCBI Taxonomy" id="38313"/>
    <lineage>
        <taxon>Bacteria</taxon>
        <taxon>Pseudomonadati</taxon>
        <taxon>Pseudomonadota</taxon>
        <taxon>Gammaproteobacteria</taxon>
        <taxon>Alteromonadales</taxon>
        <taxon>Shewanellaceae</taxon>
        <taxon>Shewanella</taxon>
    </lineage>
</organism>
<reference evidence="1 2" key="1">
    <citation type="submission" date="2018-06" db="EMBL/GenBank/DDBJ databases">
        <authorList>
            <consortium name="Pathogen Informatics"/>
            <person name="Doyle S."/>
        </authorList>
    </citation>
    <scope>NUCLEOTIDE SEQUENCE [LARGE SCALE GENOMIC DNA]</scope>
    <source>
        <strain evidence="1 2">NCTC10738</strain>
    </source>
</reference>
<evidence type="ECO:0000313" key="2">
    <source>
        <dbReference type="Proteomes" id="UP000254069"/>
    </source>
</evidence>